<reference evidence="3" key="1">
    <citation type="submission" date="2010-01" db="EMBL/GenBank/DDBJ databases">
        <title>Genome fragments of uncultured bacteria from the North Pacific subtropical Gyre.</title>
        <authorList>
            <person name="Pham V.D."/>
            <person name="Delong E.F."/>
        </authorList>
    </citation>
    <scope>NUCLEOTIDE SEQUENCE</scope>
</reference>
<proteinExistence type="inferred from homology"/>
<accession>E7C661</accession>
<keyword evidence="2" id="KW-0560">Oxidoreductase</keyword>
<dbReference type="InterPro" id="IPR020904">
    <property type="entry name" value="Sc_DH/Rdtase_CS"/>
</dbReference>
<dbReference type="InterPro" id="IPR050259">
    <property type="entry name" value="SDR"/>
</dbReference>
<dbReference type="Pfam" id="PF13561">
    <property type="entry name" value="adh_short_C2"/>
    <property type="match status" value="1"/>
</dbReference>
<dbReference type="InterPro" id="IPR002347">
    <property type="entry name" value="SDR_fam"/>
</dbReference>
<name>E7C661_9ACTN</name>
<dbReference type="InterPro" id="IPR036291">
    <property type="entry name" value="NAD(P)-bd_dom_sf"/>
</dbReference>
<dbReference type="FunFam" id="3.40.50.720:FF:000084">
    <property type="entry name" value="Short-chain dehydrogenase reductase"/>
    <property type="match status" value="1"/>
</dbReference>
<dbReference type="EMBL" id="GU568001">
    <property type="protein sequence ID" value="ADI22935.1"/>
    <property type="molecule type" value="Genomic_DNA"/>
</dbReference>
<dbReference type="SUPFAM" id="SSF51735">
    <property type="entry name" value="NAD(P)-binding Rossmann-fold domains"/>
    <property type="match status" value="1"/>
</dbReference>
<protein>
    <submittedName>
        <fullName evidence="3">Dehydrogenases with different specificities (Related to short-chain alcohol dehydrogenases)</fullName>
    </submittedName>
</protein>
<evidence type="ECO:0000256" key="1">
    <source>
        <dbReference type="ARBA" id="ARBA00006484"/>
    </source>
</evidence>
<comment type="similarity">
    <text evidence="1">Belongs to the short-chain dehydrogenases/reductases (SDR) family.</text>
</comment>
<dbReference type="GO" id="GO:0016491">
    <property type="term" value="F:oxidoreductase activity"/>
    <property type="evidence" value="ECO:0007669"/>
    <property type="project" value="UniProtKB-KW"/>
</dbReference>
<dbReference type="PRINTS" id="PR00080">
    <property type="entry name" value="SDRFAMILY"/>
</dbReference>
<organism evidence="3">
    <name type="scientific">uncultured actinobacterium HF0500_35G12</name>
    <dbReference type="NCBI Taxonomy" id="723604"/>
    <lineage>
        <taxon>Bacteria</taxon>
        <taxon>Bacillati</taxon>
        <taxon>Actinomycetota</taxon>
        <taxon>Actinomycetes</taxon>
        <taxon>marine Actinobacteria clade</taxon>
        <taxon>environmental samples</taxon>
    </lineage>
</organism>
<dbReference type="GO" id="GO:0032787">
    <property type="term" value="P:monocarboxylic acid metabolic process"/>
    <property type="evidence" value="ECO:0007669"/>
    <property type="project" value="UniProtKB-ARBA"/>
</dbReference>
<dbReference type="Gene3D" id="3.40.50.720">
    <property type="entry name" value="NAD(P)-binding Rossmann-like Domain"/>
    <property type="match status" value="1"/>
</dbReference>
<sequence length="264" mass="27597">MTTGVREPDRWAVVTGASRGLGEAISDRLSSDGFGVILVATDRELLDERKRVIEEAGGTAVVQQCDLADREALSKSAAEILDRYPSVAALINNAGIVRVGDVSDFGGSDWDDVVELNLRAVFELTRSLQPALARAAEGNPAGASVVNLSSVMGLMVSPGIISYVASKGGLNHLTRGLAVEYGPLQIRVNALAPGFIRTPMFETGHSAERKVALEEAHPIGRVGEPSEVASVVSFLCSSDASFVSGAVIPVDGGLTSRLAIPSMI</sequence>
<dbReference type="CDD" id="cd05233">
    <property type="entry name" value="SDR_c"/>
    <property type="match status" value="1"/>
</dbReference>
<dbReference type="PRINTS" id="PR00081">
    <property type="entry name" value="GDHRDH"/>
</dbReference>
<dbReference type="PANTHER" id="PTHR42879">
    <property type="entry name" value="3-OXOACYL-(ACYL-CARRIER-PROTEIN) REDUCTASE"/>
    <property type="match status" value="1"/>
</dbReference>
<dbReference type="AlphaFoldDB" id="E7C661"/>
<dbReference type="PROSITE" id="PS00061">
    <property type="entry name" value="ADH_SHORT"/>
    <property type="match status" value="1"/>
</dbReference>
<dbReference type="PANTHER" id="PTHR42879:SF2">
    <property type="entry name" value="3-OXOACYL-[ACYL-CARRIER-PROTEIN] REDUCTASE FABG"/>
    <property type="match status" value="1"/>
</dbReference>
<evidence type="ECO:0000313" key="3">
    <source>
        <dbReference type="EMBL" id="ADI22935.1"/>
    </source>
</evidence>
<evidence type="ECO:0000256" key="2">
    <source>
        <dbReference type="ARBA" id="ARBA00023002"/>
    </source>
</evidence>